<evidence type="ECO:0000256" key="4">
    <source>
        <dbReference type="RuleBase" id="RU004508"/>
    </source>
</evidence>
<dbReference type="AlphaFoldDB" id="A0A1B9F4A4"/>
<keyword evidence="5" id="KW-0032">Aminotransferase</keyword>
<organism evidence="5 6">
    <name type="scientific">Dissulfuribacter thermophilus</name>
    <dbReference type="NCBI Taxonomy" id="1156395"/>
    <lineage>
        <taxon>Bacteria</taxon>
        <taxon>Pseudomonadati</taxon>
        <taxon>Thermodesulfobacteriota</taxon>
        <taxon>Dissulfuribacteria</taxon>
        <taxon>Dissulfuribacterales</taxon>
        <taxon>Dissulfuribacteraceae</taxon>
        <taxon>Dissulfuribacter</taxon>
    </lineage>
</organism>
<dbReference type="OrthoDB" id="9771070at2"/>
<keyword evidence="6" id="KW-1185">Reference proteome</keyword>
<comment type="caution">
    <text evidence="5">The sequence shown here is derived from an EMBL/GenBank/DDBJ whole genome shotgun (WGS) entry which is preliminary data.</text>
</comment>
<protein>
    <submittedName>
        <fullName evidence="5">Aminotransferase</fullName>
    </submittedName>
</protein>
<gene>
    <name evidence="5" type="ORF">DBT_1969</name>
</gene>
<keyword evidence="5" id="KW-0808">Transferase</keyword>
<dbReference type="InterPro" id="IPR015424">
    <property type="entry name" value="PyrdxlP-dep_Trfase"/>
</dbReference>
<dbReference type="PATRIC" id="fig|1156395.6.peg.1983"/>
<evidence type="ECO:0000256" key="1">
    <source>
        <dbReference type="ARBA" id="ARBA00037999"/>
    </source>
</evidence>
<dbReference type="GO" id="GO:0000271">
    <property type="term" value="P:polysaccharide biosynthetic process"/>
    <property type="evidence" value="ECO:0007669"/>
    <property type="project" value="TreeGrafter"/>
</dbReference>
<evidence type="ECO:0000313" key="5">
    <source>
        <dbReference type="EMBL" id="OCC14654.1"/>
    </source>
</evidence>
<dbReference type="EMBL" id="MAGO01000010">
    <property type="protein sequence ID" value="OCC14654.1"/>
    <property type="molecule type" value="Genomic_DNA"/>
</dbReference>
<dbReference type="Gene3D" id="3.40.640.10">
    <property type="entry name" value="Type I PLP-dependent aspartate aminotransferase-like (Major domain)"/>
    <property type="match status" value="1"/>
</dbReference>
<name>A0A1B9F4A4_9BACT</name>
<dbReference type="InterPro" id="IPR015422">
    <property type="entry name" value="PyrdxlP-dep_Trfase_small"/>
</dbReference>
<proteinExistence type="inferred from homology"/>
<keyword evidence="3 4" id="KW-0663">Pyridoxal phosphate</keyword>
<dbReference type="Pfam" id="PF01041">
    <property type="entry name" value="DegT_DnrJ_EryC1"/>
    <property type="match status" value="1"/>
</dbReference>
<dbReference type="PANTHER" id="PTHR30244">
    <property type="entry name" value="TRANSAMINASE"/>
    <property type="match status" value="1"/>
</dbReference>
<feature type="active site" description="Proton acceptor" evidence="2">
    <location>
        <position position="185"/>
    </location>
</feature>
<dbReference type="PIRSF" id="PIRSF000390">
    <property type="entry name" value="PLP_StrS"/>
    <property type="match status" value="1"/>
</dbReference>
<dbReference type="CDD" id="cd00616">
    <property type="entry name" value="AHBA_syn"/>
    <property type="match status" value="1"/>
</dbReference>
<dbReference type="PANTHER" id="PTHR30244:SF34">
    <property type="entry name" value="DTDP-4-AMINO-4,6-DIDEOXYGALACTOSE TRANSAMINASE"/>
    <property type="match status" value="1"/>
</dbReference>
<dbReference type="RefSeq" id="WP_067619618.1">
    <property type="nucleotide sequence ID" value="NZ_MAGO01000010.1"/>
</dbReference>
<dbReference type="Proteomes" id="UP000093080">
    <property type="component" value="Unassembled WGS sequence"/>
</dbReference>
<comment type="similarity">
    <text evidence="1 4">Belongs to the DegT/DnrJ/EryC1 family.</text>
</comment>
<dbReference type="GO" id="GO:0030170">
    <property type="term" value="F:pyridoxal phosphate binding"/>
    <property type="evidence" value="ECO:0007669"/>
    <property type="project" value="TreeGrafter"/>
</dbReference>
<dbReference type="GO" id="GO:0008483">
    <property type="term" value="F:transaminase activity"/>
    <property type="evidence" value="ECO:0007669"/>
    <property type="project" value="UniProtKB-KW"/>
</dbReference>
<evidence type="ECO:0000256" key="2">
    <source>
        <dbReference type="PIRSR" id="PIRSR000390-1"/>
    </source>
</evidence>
<dbReference type="STRING" id="1156395.DBT_1969"/>
<evidence type="ECO:0000256" key="3">
    <source>
        <dbReference type="PIRSR" id="PIRSR000390-2"/>
    </source>
</evidence>
<evidence type="ECO:0000313" key="6">
    <source>
        <dbReference type="Proteomes" id="UP000093080"/>
    </source>
</evidence>
<dbReference type="Gene3D" id="3.90.1150.10">
    <property type="entry name" value="Aspartate Aminotransferase, domain 1"/>
    <property type="match status" value="1"/>
</dbReference>
<dbReference type="InterPro" id="IPR015421">
    <property type="entry name" value="PyrdxlP-dep_Trfase_major"/>
</dbReference>
<feature type="modified residue" description="N6-(pyridoxal phosphate)lysine" evidence="3">
    <location>
        <position position="185"/>
    </location>
</feature>
<reference evidence="5 6" key="1">
    <citation type="submission" date="2016-06" db="EMBL/GenBank/DDBJ databases">
        <title>Respiratory ammonification of nitrate coupled to the oxidation of elemental sulfur in deep-sea autotrophic thermophilic bacteria.</title>
        <authorList>
            <person name="Slobodkina G.B."/>
            <person name="Mardanov A.V."/>
            <person name="Ravin N.V."/>
            <person name="Frolova A.A."/>
            <person name="Viryasiv M.B."/>
            <person name="Chernyh N.A."/>
            <person name="Bonch-Osmolovskaya E.A."/>
            <person name="Slobodkin A.I."/>
        </authorList>
    </citation>
    <scope>NUCLEOTIDE SEQUENCE [LARGE SCALE GENOMIC DNA]</scope>
    <source>
        <strain evidence="5 6">S69</strain>
    </source>
</reference>
<sequence length="388" mass="43348">MSNFLPFALPLIGPDEFAEVSEVLHSGWLTTGHKTAEFEKDFAAFVVAKHALAVNSATAGLHLALEAIGVGPGDKVVTTPYTFTATAEVIRYLDAEPIFVDIEAGTFNIDPTELEKALVSIDGIKAVIPVHFGGQACDMDPILEICRRVGVAVVEDAAHALPTTYRGKMVGSLGDLTVFSFYVTKPITTGEGGMVVTDNEAYAARIKTMRLHGINKDVFDRYTANKPSWYYEVVAPGYKYNMTDIAAAIGIHQLKKAYDFQRRRQWIAEQYSAAFKGLPLRPPVVARPEDIHAWHLYVIQLELENLTISRDRFIELMAEAGIGTSVHFIPLHLHPYWRERYKLKPDDFPVAYDVYRRAVSLPIYPRMRDSDVERVINTVNAILTKYSL</sequence>
<dbReference type="InterPro" id="IPR000653">
    <property type="entry name" value="DegT/StrS_aminotransferase"/>
</dbReference>
<dbReference type="SUPFAM" id="SSF53383">
    <property type="entry name" value="PLP-dependent transferases"/>
    <property type="match status" value="1"/>
</dbReference>
<accession>A0A1B9F4A4</accession>